<dbReference type="PANTHER" id="PTHR24135:SF28">
    <property type="entry name" value="LD13733P"/>
    <property type="match status" value="1"/>
</dbReference>
<gene>
    <name evidence="1" type="ORF">X801_00659</name>
</gene>
<dbReference type="GO" id="GO:0043197">
    <property type="term" value="C:dendritic spine"/>
    <property type="evidence" value="ECO:0007669"/>
    <property type="project" value="TreeGrafter"/>
</dbReference>
<keyword evidence="2" id="KW-1185">Reference proteome</keyword>
<sequence>MGFYLPSGGGKLGKFLEEERLLSEYSGDKEELELEVETPLTIAVTRNKPQAMITALVAGGAQRDYFSKFGLTPLHKAAAVGNYEAVKAWSEQRHMILALLKHPTFFVEI</sequence>
<dbReference type="InterPro" id="IPR036770">
    <property type="entry name" value="Ankyrin_rpt-contain_sf"/>
</dbReference>
<name>A0A1S8X9Q0_OPIVI</name>
<evidence type="ECO:0000313" key="1">
    <source>
        <dbReference type="EMBL" id="OON23427.1"/>
    </source>
</evidence>
<evidence type="ECO:0000313" key="2">
    <source>
        <dbReference type="Proteomes" id="UP000243686"/>
    </source>
</evidence>
<dbReference type="PANTHER" id="PTHR24135">
    <property type="entry name" value="SH3 AND MULTIPLE ANKYRIN REPEAT DOMAINS PROTEIN"/>
    <property type="match status" value="1"/>
</dbReference>
<reference evidence="1 2" key="1">
    <citation type="submission" date="2015-03" db="EMBL/GenBank/DDBJ databases">
        <title>Draft genome of the nematode, Opisthorchis viverrini.</title>
        <authorList>
            <person name="Mitreva M."/>
        </authorList>
    </citation>
    <scope>NUCLEOTIDE SEQUENCE [LARGE SCALE GENOMIC DNA]</scope>
    <source>
        <strain evidence="1">Khon Kaen</strain>
    </source>
</reference>
<dbReference type="SUPFAM" id="SSF48403">
    <property type="entry name" value="Ankyrin repeat"/>
    <property type="match status" value="1"/>
</dbReference>
<dbReference type="GO" id="GO:0045211">
    <property type="term" value="C:postsynaptic membrane"/>
    <property type="evidence" value="ECO:0007669"/>
    <property type="project" value="TreeGrafter"/>
</dbReference>
<accession>A0A1S8X9Q0</accession>
<dbReference type="EMBL" id="KV891546">
    <property type="protein sequence ID" value="OON23427.1"/>
    <property type="molecule type" value="Genomic_DNA"/>
</dbReference>
<dbReference type="GO" id="GO:0030160">
    <property type="term" value="F:synaptic receptor adaptor activity"/>
    <property type="evidence" value="ECO:0007669"/>
    <property type="project" value="TreeGrafter"/>
</dbReference>
<dbReference type="GO" id="GO:0014069">
    <property type="term" value="C:postsynaptic density"/>
    <property type="evidence" value="ECO:0007669"/>
    <property type="project" value="TreeGrafter"/>
</dbReference>
<dbReference type="AlphaFoldDB" id="A0A1S8X9Q0"/>
<protein>
    <submittedName>
        <fullName evidence="1">Uncharacterized protein</fullName>
    </submittedName>
</protein>
<dbReference type="InterPro" id="IPR002110">
    <property type="entry name" value="Ankyrin_rpt"/>
</dbReference>
<dbReference type="Pfam" id="PF12796">
    <property type="entry name" value="Ank_2"/>
    <property type="match status" value="1"/>
</dbReference>
<dbReference type="Gene3D" id="1.25.40.20">
    <property type="entry name" value="Ankyrin repeat-containing domain"/>
    <property type="match status" value="1"/>
</dbReference>
<dbReference type="Proteomes" id="UP000243686">
    <property type="component" value="Unassembled WGS sequence"/>
</dbReference>
<dbReference type="GO" id="GO:0035255">
    <property type="term" value="F:ionotropic glutamate receptor binding"/>
    <property type="evidence" value="ECO:0007669"/>
    <property type="project" value="TreeGrafter"/>
</dbReference>
<proteinExistence type="predicted"/>
<dbReference type="InterPro" id="IPR051569">
    <property type="entry name" value="SHANK"/>
</dbReference>
<organism evidence="1 2">
    <name type="scientific">Opisthorchis viverrini</name>
    <name type="common">Southeast Asian liver fluke</name>
    <dbReference type="NCBI Taxonomy" id="6198"/>
    <lineage>
        <taxon>Eukaryota</taxon>
        <taxon>Metazoa</taxon>
        <taxon>Spiralia</taxon>
        <taxon>Lophotrochozoa</taxon>
        <taxon>Platyhelminthes</taxon>
        <taxon>Trematoda</taxon>
        <taxon>Digenea</taxon>
        <taxon>Opisthorchiida</taxon>
        <taxon>Opisthorchiata</taxon>
        <taxon>Opisthorchiidae</taxon>
        <taxon>Opisthorchis</taxon>
    </lineage>
</organism>